<evidence type="ECO:0000256" key="12">
    <source>
        <dbReference type="SAM" id="Phobius"/>
    </source>
</evidence>
<keyword evidence="11 12" id="KW-0472">Membrane</keyword>
<keyword evidence="15" id="KW-1185">Reference proteome</keyword>
<keyword evidence="8" id="KW-0862">Zinc</keyword>
<keyword evidence="5 12" id="KW-0812">Transmembrane</keyword>
<keyword evidence="3" id="KW-1003">Cell membrane</keyword>
<evidence type="ECO:0000256" key="6">
    <source>
        <dbReference type="ARBA" id="ARBA00022723"/>
    </source>
</evidence>
<keyword evidence="4" id="KW-0645">Protease</keyword>
<protein>
    <submittedName>
        <fullName evidence="14">M48 family metalloprotease</fullName>
        <ecNumber evidence="14">3.4.24.-</ecNumber>
    </submittedName>
</protein>
<feature type="transmembrane region" description="Helical" evidence="12">
    <location>
        <begin position="336"/>
        <end position="354"/>
    </location>
</feature>
<dbReference type="EC" id="3.4.24.-" evidence="14"/>
<accession>A0ABT9DV87</accession>
<dbReference type="GO" id="GO:0008237">
    <property type="term" value="F:metallopeptidase activity"/>
    <property type="evidence" value="ECO:0007669"/>
    <property type="project" value="UniProtKB-KW"/>
</dbReference>
<keyword evidence="10 14" id="KW-0482">Metalloprotease</keyword>
<comment type="caution">
    <text evidence="14">The sequence shown here is derived from an EMBL/GenBank/DDBJ whole genome shotgun (WGS) entry which is preliminary data.</text>
</comment>
<feature type="transmembrane region" description="Helical" evidence="12">
    <location>
        <begin position="460"/>
        <end position="478"/>
    </location>
</feature>
<evidence type="ECO:0000256" key="3">
    <source>
        <dbReference type="ARBA" id="ARBA00022475"/>
    </source>
</evidence>
<feature type="transmembrane region" description="Helical" evidence="12">
    <location>
        <begin position="106"/>
        <end position="132"/>
    </location>
</feature>
<dbReference type="PANTHER" id="PTHR43221">
    <property type="entry name" value="PROTEASE HTPX"/>
    <property type="match status" value="1"/>
</dbReference>
<evidence type="ECO:0000256" key="11">
    <source>
        <dbReference type="ARBA" id="ARBA00023136"/>
    </source>
</evidence>
<evidence type="ECO:0000313" key="14">
    <source>
        <dbReference type="EMBL" id="MDO9707809.1"/>
    </source>
</evidence>
<keyword evidence="7 14" id="KW-0378">Hydrolase</keyword>
<dbReference type="InterPro" id="IPR001915">
    <property type="entry name" value="Peptidase_M48"/>
</dbReference>
<keyword evidence="9 12" id="KW-1133">Transmembrane helix</keyword>
<name>A0ABT9DV87_9PROT</name>
<dbReference type="EMBL" id="JAUTWS010000004">
    <property type="protein sequence ID" value="MDO9707809.1"/>
    <property type="molecule type" value="Genomic_DNA"/>
</dbReference>
<evidence type="ECO:0000256" key="2">
    <source>
        <dbReference type="ARBA" id="ARBA00004651"/>
    </source>
</evidence>
<dbReference type="InterPro" id="IPR050083">
    <property type="entry name" value="HtpX_protease"/>
</dbReference>
<evidence type="ECO:0000256" key="5">
    <source>
        <dbReference type="ARBA" id="ARBA00022692"/>
    </source>
</evidence>
<dbReference type="Proteomes" id="UP001243009">
    <property type="component" value="Unassembled WGS sequence"/>
</dbReference>
<evidence type="ECO:0000259" key="13">
    <source>
        <dbReference type="Pfam" id="PF01435"/>
    </source>
</evidence>
<comment type="subcellular location">
    <subcellularLocation>
        <location evidence="2">Cell membrane</location>
        <topology evidence="2">Multi-pass membrane protein</topology>
    </subcellularLocation>
</comment>
<dbReference type="RefSeq" id="WP_305102676.1">
    <property type="nucleotide sequence ID" value="NZ_JAUTWS010000004.1"/>
</dbReference>
<feature type="transmembrane region" description="Helical" evidence="12">
    <location>
        <begin position="25"/>
        <end position="43"/>
    </location>
</feature>
<gene>
    <name evidence="14" type="ORF">Q7A36_05580</name>
</gene>
<keyword evidence="6" id="KW-0479">Metal-binding</keyword>
<evidence type="ECO:0000256" key="10">
    <source>
        <dbReference type="ARBA" id="ARBA00023049"/>
    </source>
</evidence>
<organism evidence="14 15">
    <name type="scientific">Paracraurococcus lichenis</name>
    <dbReference type="NCBI Taxonomy" id="3064888"/>
    <lineage>
        <taxon>Bacteria</taxon>
        <taxon>Pseudomonadati</taxon>
        <taxon>Pseudomonadota</taxon>
        <taxon>Alphaproteobacteria</taxon>
        <taxon>Acetobacterales</taxon>
        <taxon>Roseomonadaceae</taxon>
        <taxon>Paracraurococcus</taxon>
    </lineage>
</organism>
<dbReference type="Pfam" id="PF01435">
    <property type="entry name" value="Peptidase_M48"/>
    <property type="match status" value="1"/>
</dbReference>
<proteinExistence type="predicted"/>
<evidence type="ECO:0000313" key="15">
    <source>
        <dbReference type="Proteomes" id="UP001243009"/>
    </source>
</evidence>
<evidence type="ECO:0000256" key="4">
    <source>
        <dbReference type="ARBA" id="ARBA00022670"/>
    </source>
</evidence>
<dbReference type="PANTHER" id="PTHR43221:SF1">
    <property type="entry name" value="PROTEASE HTPX"/>
    <property type="match status" value="1"/>
</dbReference>
<reference evidence="14 15" key="1">
    <citation type="submission" date="2023-08" db="EMBL/GenBank/DDBJ databases">
        <title>The draft genome sequence of Paracraurococcus sp. LOR1-02.</title>
        <authorList>
            <person name="Kingkaew E."/>
            <person name="Tanasupawat S."/>
        </authorList>
    </citation>
    <scope>NUCLEOTIDE SEQUENCE [LARGE SCALE GENOMIC DNA]</scope>
    <source>
        <strain evidence="14 15">LOR1-02</strain>
    </source>
</reference>
<feature type="transmembrane region" description="Helical" evidence="12">
    <location>
        <begin position="50"/>
        <end position="72"/>
    </location>
</feature>
<evidence type="ECO:0000256" key="1">
    <source>
        <dbReference type="ARBA" id="ARBA00001947"/>
    </source>
</evidence>
<dbReference type="Gene3D" id="3.30.2010.10">
    <property type="entry name" value="Metalloproteases ('zincins'), catalytic domain"/>
    <property type="match status" value="1"/>
</dbReference>
<sequence length="505" mass="53280">MSITAAAAAERTTFHAEQARRRRGAWLWGLLCLALAAGIGAVLSTITGPLLLLLLALALKALAWLGLAPGAMLRALHGLEGWVAGNLREVFRGLDLLDAVHGPAGLLAALGTMATGAALLLPGMAAAVLVWASLARTYRRSAILAATADLGAREPRPQDPEERQLGNILAEVSLAAGLATPRLLLLDAPQPNAAAFGASHREAAVMATRGLLDRLDRRETQGVVAHLVAAIGDGDLRLAASVQAVFGTLGAMVLVFDLPFRRGAWAALRDLLLAIAGLLPPERAERLKAGLAACTAPESLEGMTRALSLGERWPPLGALLVMPLLPWTFITLAQKMLVWLWTLFVFGWPLGLLWRTRRYLADAGAVRLLRDPEALAGALRRIDADGLPPGGASQELGFFHAPQQAEKAGFRAQASIVTSVTPPIGKRLWRLSALGAGAAPPQGWRATWQGLMRVPGWKRWLLVFLLALLVPLLALLVLCVGTLMVGASLFSLAGGASLAALILSL</sequence>
<feature type="transmembrane region" description="Helical" evidence="12">
    <location>
        <begin position="313"/>
        <end position="330"/>
    </location>
</feature>
<comment type="cofactor">
    <cofactor evidence="1">
        <name>Zn(2+)</name>
        <dbReference type="ChEBI" id="CHEBI:29105"/>
    </cofactor>
</comment>
<feature type="domain" description="Peptidase M48" evidence="13">
    <location>
        <begin position="162"/>
        <end position="258"/>
    </location>
</feature>
<evidence type="ECO:0000256" key="8">
    <source>
        <dbReference type="ARBA" id="ARBA00022833"/>
    </source>
</evidence>
<evidence type="ECO:0000256" key="7">
    <source>
        <dbReference type="ARBA" id="ARBA00022801"/>
    </source>
</evidence>
<evidence type="ECO:0000256" key="9">
    <source>
        <dbReference type="ARBA" id="ARBA00022989"/>
    </source>
</evidence>